<name>A0A2V1DLH6_9PLEO</name>
<dbReference type="PANTHER" id="PTHR35201">
    <property type="entry name" value="TERPENE SYNTHASE"/>
    <property type="match status" value="1"/>
</dbReference>
<keyword evidence="4" id="KW-0479">Metal-binding</keyword>
<accession>A0A2V1DLH6</accession>
<dbReference type="Proteomes" id="UP000244855">
    <property type="component" value="Unassembled WGS sequence"/>
</dbReference>
<dbReference type="InterPro" id="IPR034686">
    <property type="entry name" value="Terpene_cyclase-like_2"/>
</dbReference>
<dbReference type="Gene3D" id="1.10.600.10">
    <property type="entry name" value="Farnesyl Diphosphate Synthase"/>
    <property type="match status" value="1"/>
</dbReference>
<gene>
    <name evidence="6" type="ORF">DM02DRAFT_643878</name>
</gene>
<dbReference type="GO" id="GO:0046872">
    <property type="term" value="F:metal ion binding"/>
    <property type="evidence" value="ECO:0007669"/>
    <property type="project" value="UniProtKB-KW"/>
</dbReference>
<dbReference type="OrthoDB" id="3004402at2759"/>
<evidence type="ECO:0000256" key="2">
    <source>
        <dbReference type="ARBA" id="ARBA00006333"/>
    </source>
</evidence>
<dbReference type="EC" id="4.2.3.-" evidence="4"/>
<reference evidence="6 7" key="1">
    <citation type="journal article" date="2018" name="Sci. Rep.">
        <title>Comparative genomics provides insights into the lifestyle and reveals functional heterogeneity of dark septate endophytic fungi.</title>
        <authorList>
            <person name="Knapp D.G."/>
            <person name="Nemeth J.B."/>
            <person name="Barry K."/>
            <person name="Hainaut M."/>
            <person name="Henrissat B."/>
            <person name="Johnson J."/>
            <person name="Kuo A."/>
            <person name="Lim J.H.P."/>
            <person name="Lipzen A."/>
            <person name="Nolan M."/>
            <person name="Ohm R.A."/>
            <person name="Tamas L."/>
            <person name="Grigoriev I.V."/>
            <person name="Spatafora J.W."/>
            <person name="Nagy L.G."/>
            <person name="Kovacs G.M."/>
        </authorList>
    </citation>
    <scope>NUCLEOTIDE SEQUENCE [LARGE SCALE GENOMIC DNA]</scope>
    <source>
        <strain evidence="6 7">DSE2036</strain>
    </source>
</reference>
<evidence type="ECO:0000256" key="4">
    <source>
        <dbReference type="RuleBase" id="RU366034"/>
    </source>
</evidence>
<proteinExistence type="inferred from homology"/>
<dbReference type="AlphaFoldDB" id="A0A2V1DLH6"/>
<evidence type="ECO:0000256" key="5">
    <source>
        <dbReference type="SAM" id="MobiDB-lite"/>
    </source>
</evidence>
<comment type="similarity">
    <text evidence="2 4">Belongs to the terpene synthase family.</text>
</comment>
<evidence type="ECO:0000313" key="6">
    <source>
        <dbReference type="EMBL" id="PVH97984.1"/>
    </source>
</evidence>
<keyword evidence="7" id="KW-1185">Reference proteome</keyword>
<comment type="cofactor">
    <cofactor evidence="1 4">
        <name>Mg(2+)</name>
        <dbReference type="ChEBI" id="CHEBI:18420"/>
    </cofactor>
</comment>
<dbReference type="EMBL" id="KZ805424">
    <property type="protein sequence ID" value="PVH97984.1"/>
    <property type="molecule type" value="Genomic_DNA"/>
</dbReference>
<dbReference type="Pfam" id="PF19086">
    <property type="entry name" value="Terpene_syn_C_2"/>
    <property type="match status" value="1"/>
</dbReference>
<evidence type="ECO:0000256" key="1">
    <source>
        <dbReference type="ARBA" id="ARBA00001946"/>
    </source>
</evidence>
<dbReference type="GO" id="GO:0008299">
    <property type="term" value="P:isoprenoid biosynthetic process"/>
    <property type="evidence" value="ECO:0007669"/>
    <property type="project" value="UniProtKB-ARBA"/>
</dbReference>
<keyword evidence="3 4" id="KW-0460">Magnesium</keyword>
<sequence>MPSATTTLTNSHAVHTNGFSKSTPEVFGQLKKDVIDEIKSRLRIQIQDEVRASLGSQYQDAIHSNSPTAPALNDPPPSIFTAQCHPLVEEATRDVDGYYLRHWPFPDEKARKKFVAAGFSRVTSLYFPKALNDRIHHACSLLTILFLIDDQLEDMSLADGKAYNDSLMPLCRGDVLPDRSVPVQWMMYDLWEDMRKCDKALAISVEEPVFEFMRAQTAKERLQVRGLGNYLEYRQADVGQGLLAALGRYSMGLHLTEAELESLKPVDRNTGRHIAIINDIYSYEKELVSSKTGHIEGSFLCSAVPIFADETNVSIPAAKNVLYCLAREWEVVHRMMVEEREAAGCSETISRYMEGLEYHMSGNERWSQSTLRYSQV</sequence>
<evidence type="ECO:0000256" key="3">
    <source>
        <dbReference type="ARBA" id="ARBA00022842"/>
    </source>
</evidence>
<dbReference type="InterPro" id="IPR008949">
    <property type="entry name" value="Isoprenoid_synthase_dom_sf"/>
</dbReference>
<dbReference type="STRING" id="97972.A0A2V1DLH6"/>
<dbReference type="PANTHER" id="PTHR35201:SF4">
    <property type="entry name" value="BETA-PINACENE SYNTHASE-RELATED"/>
    <property type="match status" value="1"/>
</dbReference>
<organism evidence="6 7">
    <name type="scientific">Periconia macrospinosa</name>
    <dbReference type="NCBI Taxonomy" id="97972"/>
    <lineage>
        <taxon>Eukaryota</taxon>
        <taxon>Fungi</taxon>
        <taxon>Dikarya</taxon>
        <taxon>Ascomycota</taxon>
        <taxon>Pezizomycotina</taxon>
        <taxon>Dothideomycetes</taxon>
        <taxon>Pleosporomycetidae</taxon>
        <taxon>Pleosporales</taxon>
        <taxon>Massarineae</taxon>
        <taxon>Periconiaceae</taxon>
        <taxon>Periconia</taxon>
    </lineage>
</organism>
<keyword evidence="4" id="KW-0456">Lyase</keyword>
<evidence type="ECO:0000313" key="7">
    <source>
        <dbReference type="Proteomes" id="UP000244855"/>
    </source>
</evidence>
<dbReference type="SUPFAM" id="SSF48576">
    <property type="entry name" value="Terpenoid synthases"/>
    <property type="match status" value="1"/>
</dbReference>
<protein>
    <recommendedName>
        <fullName evidence="4">Terpene synthase</fullName>
        <ecNumber evidence="4">4.2.3.-</ecNumber>
    </recommendedName>
</protein>
<dbReference type="GO" id="GO:0010333">
    <property type="term" value="F:terpene synthase activity"/>
    <property type="evidence" value="ECO:0007669"/>
    <property type="project" value="InterPro"/>
</dbReference>
<feature type="region of interest" description="Disordered" evidence="5">
    <location>
        <begin position="1"/>
        <end position="22"/>
    </location>
</feature>